<organism evidence="1 2">
    <name type="scientific">Tetrahymena thermophila (strain SB210)</name>
    <dbReference type="NCBI Taxonomy" id="312017"/>
    <lineage>
        <taxon>Eukaryota</taxon>
        <taxon>Sar</taxon>
        <taxon>Alveolata</taxon>
        <taxon>Ciliophora</taxon>
        <taxon>Intramacronucleata</taxon>
        <taxon>Oligohymenophorea</taxon>
        <taxon>Hymenostomatida</taxon>
        <taxon>Tetrahymenina</taxon>
        <taxon>Tetrahymenidae</taxon>
        <taxon>Tetrahymena</taxon>
    </lineage>
</organism>
<dbReference type="GeneID" id="7824867"/>
<dbReference type="HOGENOM" id="CLU_1819712_0_0_1"/>
<dbReference type="AlphaFoldDB" id="I7MIZ0"/>
<reference evidence="2" key="1">
    <citation type="journal article" date="2006" name="PLoS Biol.">
        <title>Macronuclear genome sequence of the ciliate Tetrahymena thermophila, a model eukaryote.</title>
        <authorList>
            <person name="Eisen J.A."/>
            <person name="Coyne R.S."/>
            <person name="Wu M."/>
            <person name="Wu D."/>
            <person name="Thiagarajan M."/>
            <person name="Wortman J.R."/>
            <person name="Badger J.H."/>
            <person name="Ren Q."/>
            <person name="Amedeo P."/>
            <person name="Jones K.M."/>
            <person name="Tallon L.J."/>
            <person name="Delcher A.L."/>
            <person name="Salzberg S.L."/>
            <person name="Silva J.C."/>
            <person name="Haas B.J."/>
            <person name="Majoros W.H."/>
            <person name="Farzad M."/>
            <person name="Carlton J.M."/>
            <person name="Smith R.K. Jr."/>
            <person name="Garg J."/>
            <person name="Pearlman R.E."/>
            <person name="Karrer K.M."/>
            <person name="Sun L."/>
            <person name="Manning G."/>
            <person name="Elde N.C."/>
            <person name="Turkewitz A.P."/>
            <person name="Asai D.J."/>
            <person name="Wilkes D.E."/>
            <person name="Wang Y."/>
            <person name="Cai H."/>
            <person name="Collins K."/>
            <person name="Stewart B.A."/>
            <person name="Lee S.R."/>
            <person name="Wilamowska K."/>
            <person name="Weinberg Z."/>
            <person name="Ruzzo W.L."/>
            <person name="Wloga D."/>
            <person name="Gaertig J."/>
            <person name="Frankel J."/>
            <person name="Tsao C.-C."/>
            <person name="Gorovsky M.A."/>
            <person name="Keeling P.J."/>
            <person name="Waller R.F."/>
            <person name="Patron N.J."/>
            <person name="Cherry J.M."/>
            <person name="Stover N.A."/>
            <person name="Krieger C.J."/>
            <person name="del Toro C."/>
            <person name="Ryder H.F."/>
            <person name="Williamson S.C."/>
            <person name="Barbeau R.A."/>
            <person name="Hamilton E.P."/>
            <person name="Orias E."/>
        </authorList>
    </citation>
    <scope>NUCLEOTIDE SEQUENCE [LARGE SCALE GENOMIC DNA]</scope>
    <source>
        <strain evidence="2">SB210</strain>
    </source>
</reference>
<accession>I7MIZ0</accession>
<gene>
    <name evidence="1" type="ORF">TTHERM_00469030</name>
</gene>
<evidence type="ECO:0000313" key="2">
    <source>
        <dbReference type="Proteomes" id="UP000009168"/>
    </source>
</evidence>
<dbReference type="KEGG" id="tet:TTHERM_00469030"/>
<dbReference type="EMBL" id="GG662441">
    <property type="protein sequence ID" value="EAS04854.1"/>
    <property type="molecule type" value="Genomic_DNA"/>
</dbReference>
<sequence length="142" mass="16923">MNASQISEEYEKIMKQITHLRIKLFDCVEIPHLINYYEGGDQVFCFQSDLYLVRQAETYIKKNLCAQYSADISRQVNQCINELQKVRQQFDNLNQKILKQHRMNKEINVFKSYSDENMQNTIIIQNSVIEEYFNLKLQISSN</sequence>
<name>I7MIZ0_TETTS</name>
<dbReference type="InParanoid" id="I7MIZ0"/>
<dbReference type="RefSeq" id="XP_001025099.1">
    <property type="nucleotide sequence ID" value="XM_001025099.1"/>
</dbReference>
<protein>
    <submittedName>
        <fullName evidence="1">Uncharacterized protein</fullName>
    </submittedName>
</protein>
<proteinExistence type="predicted"/>
<keyword evidence="2" id="KW-1185">Reference proteome</keyword>
<dbReference type="Proteomes" id="UP000009168">
    <property type="component" value="Unassembled WGS sequence"/>
</dbReference>
<evidence type="ECO:0000313" key="1">
    <source>
        <dbReference type="EMBL" id="EAS04854.1"/>
    </source>
</evidence>